<name>A0ABS4IAI1_9BACL</name>
<dbReference type="Proteomes" id="UP001519344">
    <property type="component" value="Unassembled WGS sequence"/>
</dbReference>
<reference evidence="1 2" key="1">
    <citation type="submission" date="2021-03" db="EMBL/GenBank/DDBJ databases">
        <title>Genomic Encyclopedia of Type Strains, Phase IV (KMG-IV): sequencing the most valuable type-strain genomes for metagenomic binning, comparative biology and taxonomic classification.</title>
        <authorList>
            <person name="Goeker M."/>
        </authorList>
    </citation>
    <scope>NUCLEOTIDE SEQUENCE [LARGE SCALE GENOMIC DNA]</scope>
    <source>
        <strain evidence="1 2">DSM 24950</strain>
    </source>
</reference>
<protein>
    <recommendedName>
        <fullName evidence="3">HEAT repeat domain-containing protein</fullName>
    </recommendedName>
</protein>
<proteinExistence type="predicted"/>
<dbReference type="RefSeq" id="WP_167062982.1">
    <property type="nucleotide sequence ID" value="NZ_JAAOZR010000026.1"/>
</dbReference>
<organism evidence="1 2">
    <name type="scientific">Paenibacillus aceris</name>
    <dbReference type="NCBI Taxonomy" id="869555"/>
    <lineage>
        <taxon>Bacteria</taxon>
        <taxon>Bacillati</taxon>
        <taxon>Bacillota</taxon>
        <taxon>Bacilli</taxon>
        <taxon>Bacillales</taxon>
        <taxon>Paenibacillaceae</taxon>
        <taxon>Paenibacillus</taxon>
    </lineage>
</organism>
<evidence type="ECO:0008006" key="3">
    <source>
        <dbReference type="Google" id="ProtNLM"/>
    </source>
</evidence>
<keyword evidence="2" id="KW-1185">Reference proteome</keyword>
<evidence type="ECO:0000313" key="2">
    <source>
        <dbReference type="Proteomes" id="UP001519344"/>
    </source>
</evidence>
<evidence type="ECO:0000313" key="1">
    <source>
        <dbReference type="EMBL" id="MBP1967875.1"/>
    </source>
</evidence>
<sequence length="145" mass="16897">MNIELNNEVPANFEELKKSVNRTSNWRERLDAVEQLGQWNDQQSINILTRIMSSDTVYPIQETAYRKLRAFGEDVQLPPRKKGDLIKGAGKVFVRIKKSLPEGHTFEEFKEKLQKTRSDVYDTYEGDKGADFDKWLETTWASLLK</sequence>
<comment type="caution">
    <text evidence="1">The sequence shown here is derived from an EMBL/GenBank/DDBJ whole genome shotgun (WGS) entry which is preliminary data.</text>
</comment>
<gene>
    <name evidence="1" type="ORF">J2Z65_007157</name>
</gene>
<accession>A0ABS4IAI1</accession>
<dbReference type="EMBL" id="JAGGKV010000049">
    <property type="protein sequence ID" value="MBP1967875.1"/>
    <property type="molecule type" value="Genomic_DNA"/>
</dbReference>